<reference evidence="1 2" key="1">
    <citation type="submission" date="2019-03" db="EMBL/GenBank/DDBJ databases">
        <title>Single cell metagenomics reveals metabolic interactions within the superorganism composed of flagellate Streblomastix strix and complex community of Bacteroidetes bacteria on its surface.</title>
        <authorList>
            <person name="Treitli S.C."/>
            <person name="Kolisko M."/>
            <person name="Husnik F."/>
            <person name="Keeling P."/>
            <person name="Hampl V."/>
        </authorList>
    </citation>
    <scope>NUCLEOTIDE SEQUENCE [LARGE SCALE GENOMIC DNA]</scope>
    <source>
        <strain evidence="1">ST1C</strain>
    </source>
</reference>
<comment type="caution">
    <text evidence="1">The sequence shown here is derived from an EMBL/GenBank/DDBJ whole genome shotgun (WGS) entry which is preliminary data.</text>
</comment>
<proteinExistence type="predicted"/>
<dbReference type="AlphaFoldDB" id="A0A5J4VLV3"/>
<dbReference type="Proteomes" id="UP000324800">
    <property type="component" value="Unassembled WGS sequence"/>
</dbReference>
<dbReference type="EMBL" id="SNRW01006298">
    <property type="protein sequence ID" value="KAA6383339.1"/>
    <property type="molecule type" value="Genomic_DNA"/>
</dbReference>
<evidence type="ECO:0000313" key="1">
    <source>
        <dbReference type="EMBL" id="KAA6383339.1"/>
    </source>
</evidence>
<protein>
    <submittedName>
        <fullName evidence="1">Uncharacterized protein</fullName>
    </submittedName>
</protein>
<organism evidence="1 2">
    <name type="scientific">Streblomastix strix</name>
    <dbReference type="NCBI Taxonomy" id="222440"/>
    <lineage>
        <taxon>Eukaryota</taxon>
        <taxon>Metamonada</taxon>
        <taxon>Preaxostyla</taxon>
        <taxon>Oxymonadida</taxon>
        <taxon>Streblomastigidae</taxon>
        <taxon>Streblomastix</taxon>
    </lineage>
</organism>
<evidence type="ECO:0000313" key="2">
    <source>
        <dbReference type="Proteomes" id="UP000324800"/>
    </source>
</evidence>
<name>A0A5J4VLV3_9EUKA</name>
<sequence>MQKNRQKRQQWRVFFSLVTDLCYNPKKISYAPQQFYICINSSADLIKRSYASARNLSLLNDSTTNGTHLVVLLKWFISLQIEGDRQSLSLLTQP</sequence>
<accession>A0A5J4VLV3</accession>
<gene>
    <name evidence="1" type="ORF">EZS28_021133</name>
</gene>